<name>A0A538TSB6_UNCEI</name>
<feature type="transmembrane region" description="Helical" evidence="8">
    <location>
        <begin position="355"/>
        <end position="372"/>
    </location>
</feature>
<feature type="transmembrane region" description="Helical" evidence="8">
    <location>
        <begin position="294"/>
        <end position="312"/>
    </location>
</feature>
<dbReference type="GO" id="GO:0005886">
    <property type="term" value="C:plasma membrane"/>
    <property type="evidence" value="ECO:0007669"/>
    <property type="project" value="UniProtKB-SubCell"/>
</dbReference>
<dbReference type="InterPro" id="IPR020846">
    <property type="entry name" value="MFS_dom"/>
</dbReference>
<dbReference type="CDD" id="cd06173">
    <property type="entry name" value="MFS_MefA_like"/>
    <property type="match status" value="1"/>
</dbReference>
<dbReference type="GO" id="GO:0022857">
    <property type="term" value="F:transmembrane transporter activity"/>
    <property type="evidence" value="ECO:0007669"/>
    <property type="project" value="InterPro"/>
</dbReference>
<evidence type="ECO:0000259" key="9">
    <source>
        <dbReference type="PROSITE" id="PS50850"/>
    </source>
</evidence>
<dbReference type="InterPro" id="IPR036259">
    <property type="entry name" value="MFS_trans_sf"/>
</dbReference>
<evidence type="ECO:0000256" key="4">
    <source>
        <dbReference type="ARBA" id="ARBA00022692"/>
    </source>
</evidence>
<dbReference type="PROSITE" id="PS50850">
    <property type="entry name" value="MFS"/>
    <property type="match status" value="1"/>
</dbReference>
<feature type="transmembrane region" description="Helical" evidence="8">
    <location>
        <begin position="79"/>
        <end position="100"/>
    </location>
</feature>
<evidence type="ECO:0000313" key="10">
    <source>
        <dbReference type="EMBL" id="TMQ66485.1"/>
    </source>
</evidence>
<dbReference type="Gene3D" id="1.20.1250.20">
    <property type="entry name" value="MFS general substrate transporter like domains"/>
    <property type="match status" value="2"/>
</dbReference>
<evidence type="ECO:0000256" key="6">
    <source>
        <dbReference type="ARBA" id="ARBA00023136"/>
    </source>
</evidence>
<dbReference type="Pfam" id="PF05977">
    <property type="entry name" value="MFS_3"/>
    <property type="match status" value="1"/>
</dbReference>
<dbReference type="PANTHER" id="PTHR23513">
    <property type="entry name" value="INTEGRAL MEMBRANE EFFLUX PROTEIN-RELATED"/>
    <property type="match status" value="1"/>
</dbReference>
<evidence type="ECO:0000256" key="3">
    <source>
        <dbReference type="ARBA" id="ARBA00022475"/>
    </source>
</evidence>
<feature type="transmembrane region" description="Helical" evidence="8">
    <location>
        <begin position="324"/>
        <end position="343"/>
    </location>
</feature>
<dbReference type="PANTHER" id="PTHR23513:SF9">
    <property type="entry name" value="ENTEROBACTIN EXPORTER ENTS"/>
    <property type="match status" value="1"/>
</dbReference>
<organism evidence="10 11">
    <name type="scientific">Eiseniibacteriota bacterium</name>
    <dbReference type="NCBI Taxonomy" id="2212470"/>
    <lineage>
        <taxon>Bacteria</taxon>
        <taxon>Candidatus Eiseniibacteriota</taxon>
    </lineage>
</organism>
<proteinExistence type="predicted"/>
<feature type="transmembrane region" description="Helical" evidence="8">
    <location>
        <begin position="238"/>
        <end position="257"/>
    </location>
</feature>
<evidence type="ECO:0000256" key="2">
    <source>
        <dbReference type="ARBA" id="ARBA00022448"/>
    </source>
</evidence>
<feature type="transmembrane region" description="Helical" evidence="8">
    <location>
        <begin position="171"/>
        <end position="187"/>
    </location>
</feature>
<feature type="transmembrane region" description="Helical" evidence="8">
    <location>
        <begin position="411"/>
        <end position="427"/>
    </location>
</feature>
<protein>
    <submittedName>
        <fullName evidence="10">MFS transporter</fullName>
    </submittedName>
</protein>
<feature type="transmembrane region" description="Helical" evidence="8">
    <location>
        <begin position="208"/>
        <end position="232"/>
    </location>
</feature>
<evidence type="ECO:0000256" key="8">
    <source>
        <dbReference type="SAM" id="Phobius"/>
    </source>
</evidence>
<keyword evidence="5 8" id="KW-1133">Transmembrane helix</keyword>
<keyword evidence="4 8" id="KW-0812">Transmembrane</keyword>
<feature type="transmembrane region" description="Helical" evidence="8">
    <location>
        <begin position="439"/>
        <end position="461"/>
    </location>
</feature>
<evidence type="ECO:0000256" key="7">
    <source>
        <dbReference type="SAM" id="MobiDB-lite"/>
    </source>
</evidence>
<feature type="region of interest" description="Disordered" evidence="7">
    <location>
        <begin position="1"/>
        <end position="26"/>
    </location>
</feature>
<dbReference type="AlphaFoldDB" id="A0A538TSB6"/>
<gene>
    <name evidence="10" type="ORF">E6K78_06150</name>
</gene>
<feature type="domain" description="Major facilitator superfamily (MFS) profile" evidence="9">
    <location>
        <begin position="76"/>
        <end position="467"/>
    </location>
</feature>
<feature type="transmembrane region" description="Helical" evidence="8">
    <location>
        <begin position="145"/>
        <end position="165"/>
    </location>
</feature>
<evidence type="ECO:0000256" key="5">
    <source>
        <dbReference type="ARBA" id="ARBA00022989"/>
    </source>
</evidence>
<keyword evidence="6 8" id="KW-0472">Membrane</keyword>
<accession>A0A538TSB6</accession>
<feature type="transmembrane region" description="Helical" evidence="8">
    <location>
        <begin position="378"/>
        <end position="399"/>
    </location>
</feature>
<comment type="caution">
    <text evidence="10">The sequence shown here is derived from an EMBL/GenBank/DDBJ whole genome shotgun (WGS) entry which is preliminary data.</text>
</comment>
<keyword evidence="3" id="KW-1003">Cell membrane</keyword>
<sequence length="475" mass="50406">MHLRPGWVARRGHRAAQGGHPEHPLLPDGLAKARSRPGQRARASGVHPTVRPVRRRLTLSETGFGSSSFVALTHRNFRLLWTGQLVSMAGSMMQNAVILWHVSRLVPAEQRGLALGMVGLVKVVPIVGFSIVSGVVADALDRRRLMLITQTGMAAAAAALAMLAFSGSRSLWLIYVLAALSSAFGSFDGPARQSLIPNLVPRQHLANAISLNSMMFQIASVLGPALGGLVIAGPGIGWAYALNAASFLCVIGAILLMRDLPPRGPGATSEISLRAAIEGFRFVFRTPLIRSTMLLDFFATFFASASALLPIFAQDILKVGARGYGLLSAAPSVGAAITSLAMVPLAERLERRGAVVLWSVLGYGLATIAFGLSHVFWLTFACLALTGVTDTVSMVIRNVIRQMNTPDSMRGRMTSVNMIFFMGGPQLGELEAGLVAHGWGAIASVVSGGLGCVLALAWVAWQTPSLRVYRVARGS</sequence>
<keyword evidence="2" id="KW-0813">Transport</keyword>
<dbReference type="InterPro" id="IPR010290">
    <property type="entry name" value="TM_effector"/>
</dbReference>
<reference evidence="10 11" key="1">
    <citation type="journal article" date="2019" name="Nat. Microbiol.">
        <title>Mediterranean grassland soil C-N compound turnover is dependent on rainfall and depth, and is mediated by genomically divergent microorganisms.</title>
        <authorList>
            <person name="Diamond S."/>
            <person name="Andeer P.F."/>
            <person name="Li Z."/>
            <person name="Crits-Christoph A."/>
            <person name="Burstein D."/>
            <person name="Anantharaman K."/>
            <person name="Lane K.R."/>
            <person name="Thomas B.C."/>
            <person name="Pan C."/>
            <person name="Northen T.R."/>
            <person name="Banfield J.F."/>
        </authorList>
    </citation>
    <scope>NUCLEOTIDE SEQUENCE [LARGE SCALE GENOMIC DNA]</scope>
    <source>
        <strain evidence="10">WS_8</strain>
    </source>
</reference>
<feature type="transmembrane region" description="Helical" evidence="8">
    <location>
        <begin position="112"/>
        <end position="133"/>
    </location>
</feature>
<dbReference type="SUPFAM" id="SSF103473">
    <property type="entry name" value="MFS general substrate transporter"/>
    <property type="match status" value="1"/>
</dbReference>
<comment type="subcellular location">
    <subcellularLocation>
        <location evidence="1">Cell membrane</location>
        <topology evidence="1">Multi-pass membrane protein</topology>
    </subcellularLocation>
</comment>
<evidence type="ECO:0000313" key="11">
    <source>
        <dbReference type="Proteomes" id="UP000316609"/>
    </source>
</evidence>
<evidence type="ECO:0000256" key="1">
    <source>
        <dbReference type="ARBA" id="ARBA00004651"/>
    </source>
</evidence>
<dbReference type="EMBL" id="VBOY01000055">
    <property type="protein sequence ID" value="TMQ66485.1"/>
    <property type="molecule type" value="Genomic_DNA"/>
</dbReference>
<dbReference type="Proteomes" id="UP000316609">
    <property type="component" value="Unassembled WGS sequence"/>
</dbReference>